<name>A0ABZ1IDF5_9PSEU</name>
<dbReference type="InterPro" id="IPR011989">
    <property type="entry name" value="ARM-like"/>
</dbReference>
<dbReference type="RefSeq" id="WP_326834914.1">
    <property type="nucleotide sequence ID" value="NZ_CP142149.1"/>
</dbReference>
<reference evidence="1 2" key="1">
    <citation type="journal article" date="2015" name="Int. J. Syst. Evol. Microbiol.">
        <title>Amycolatopsis rhabdoformis sp. nov., an actinomycete isolated from a tropical forest soil.</title>
        <authorList>
            <person name="Souza W.R."/>
            <person name="Silva R.E."/>
            <person name="Goodfellow M."/>
            <person name="Busarakam K."/>
            <person name="Figueiro F.S."/>
            <person name="Ferreira D."/>
            <person name="Rodrigues-Filho E."/>
            <person name="Moraes L.A.B."/>
            <person name="Zucchi T.D."/>
        </authorList>
    </citation>
    <scope>NUCLEOTIDE SEQUENCE [LARGE SCALE GENOMIC DNA]</scope>
    <source>
        <strain evidence="1 2">NCIMB 14900</strain>
    </source>
</reference>
<evidence type="ECO:0000313" key="1">
    <source>
        <dbReference type="EMBL" id="WSE32106.1"/>
    </source>
</evidence>
<dbReference type="EMBL" id="CP142149">
    <property type="protein sequence ID" value="WSE32106.1"/>
    <property type="molecule type" value="Genomic_DNA"/>
</dbReference>
<dbReference type="InterPro" id="IPR016024">
    <property type="entry name" value="ARM-type_fold"/>
</dbReference>
<keyword evidence="2" id="KW-1185">Reference proteome</keyword>
<proteinExistence type="predicted"/>
<gene>
    <name evidence="1" type="ORF">VSH64_08295</name>
</gene>
<sequence length="466" mass="50624">MTVGLDWVGFERTLHAAVVQSVVEAVGGHPGETFYAAALDHVHREQDGLIALPCFGINSVEALAREPVGLQAQLRWSVPDWDDYRDDWLPRDVAAGWETALTAEACSGTTRHWQKTFDRYLTALTHVCRQARKTLRASGVIGRDFVVLLLDDEYHETVIKRVLTAGDVRRCFPELDERSVALTRIAALPPVERAAHLVGLLGTFDGPVGSEDAESALRALGPVAFPPLIGLLGVPGRAWQAAKLLADIGRPDDDVIEALHAALGQTAAADQQWVAGALSRLGRLDLVLDQTDSLPPDTVVSAVAAPYTGFRDHAVTAPPLDYAPLAEFIERWPTCRPALAIKLAPGTSQCDIVADEVDTAVLGLSSPHVIIRRHAVGVLGGRRLGRRVARRVLPLLCQAMRQDPDASVRRLAIMSLLSWGHDSRDLAEVISEARDDPAVEVREAAAHWLRQQRANRPVAVRAEPPS</sequence>
<evidence type="ECO:0000313" key="2">
    <source>
        <dbReference type="Proteomes" id="UP001330812"/>
    </source>
</evidence>
<dbReference type="Pfam" id="PF13646">
    <property type="entry name" value="HEAT_2"/>
    <property type="match status" value="1"/>
</dbReference>
<dbReference type="Proteomes" id="UP001330812">
    <property type="component" value="Chromosome"/>
</dbReference>
<dbReference type="InterPro" id="IPR025409">
    <property type="entry name" value="DUF4303"/>
</dbReference>
<accession>A0ABZ1IDF5</accession>
<dbReference type="SUPFAM" id="SSF48371">
    <property type="entry name" value="ARM repeat"/>
    <property type="match status" value="1"/>
</dbReference>
<dbReference type="Pfam" id="PF14136">
    <property type="entry name" value="DUF4303"/>
    <property type="match status" value="1"/>
</dbReference>
<organism evidence="1 2">
    <name type="scientific">Amycolatopsis rhabdoformis</name>
    <dbReference type="NCBI Taxonomy" id="1448059"/>
    <lineage>
        <taxon>Bacteria</taxon>
        <taxon>Bacillati</taxon>
        <taxon>Actinomycetota</taxon>
        <taxon>Actinomycetes</taxon>
        <taxon>Pseudonocardiales</taxon>
        <taxon>Pseudonocardiaceae</taxon>
        <taxon>Amycolatopsis</taxon>
    </lineage>
</organism>
<dbReference type="Gene3D" id="1.25.10.10">
    <property type="entry name" value="Leucine-rich Repeat Variant"/>
    <property type="match status" value="1"/>
</dbReference>
<protein>
    <submittedName>
        <fullName evidence="1">DUF4303 domain-containing protein</fullName>
    </submittedName>
</protein>